<sequence length="52" mass="5900">MLYYLCTVLIQIKSLEEPSNTVCLQTRMTHLSQYMQGAARANEGGCKSFRTL</sequence>
<evidence type="ECO:0000313" key="1">
    <source>
        <dbReference type="EMBL" id="KDR52700.1"/>
    </source>
</evidence>
<keyword evidence="2" id="KW-1185">Reference proteome</keyword>
<dbReference type="EMBL" id="JNGW01000048">
    <property type="protein sequence ID" value="KDR52700.1"/>
    <property type="molecule type" value="Genomic_DNA"/>
</dbReference>
<dbReference type="AlphaFoldDB" id="A0A069QIS4"/>
<dbReference type="HOGENOM" id="CLU_3083199_0_0_10"/>
<reference evidence="1 2" key="1">
    <citation type="submission" date="2013-08" db="EMBL/GenBank/DDBJ databases">
        <authorList>
            <person name="Weinstock G."/>
            <person name="Sodergren E."/>
            <person name="Wylie T."/>
            <person name="Fulton L."/>
            <person name="Fulton R."/>
            <person name="Fronick C."/>
            <person name="O'Laughlin M."/>
            <person name="Godfrey J."/>
            <person name="Miner T."/>
            <person name="Herter B."/>
            <person name="Appelbaum E."/>
            <person name="Cordes M."/>
            <person name="Lek S."/>
            <person name="Wollam A."/>
            <person name="Pepin K.H."/>
            <person name="Palsikar V.B."/>
            <person name="Mitreva M."/>
            <person name="Wilson R.K."/>
        </authorList>
    </citation>
    <scope>NUCLEOTIDE SEQUENCE [LARGE SCALE GENOMIC DNA]</scope>
    <source>
        <strain evidence="1 2">ATCC 15930</strain>
    </source>
</reference>
<dbReference type="PATRIC" id="fig|1122985.7.peg.1325"/>
<dbReference type="Proteomes" id="UP000027442">
    <property type="component" value="Unassembled WGS sequence"/>
</dbReference>
<evidence type="ECO:0000313" key="2">
    <source>
        <dbReference type="Proteomes" id="UP000027442"/>
    </source>
</evidence>
<comment type="caution">
    <text evidence="1">The sequence shown here is derived from an EMBL/GenBank/DDBJ whole genome shotgun (WGS) entry which is preliminary data.</text>
</comment>
<accession>A0A069QIS4</accession>
<proteinExistence type="predicted"/>
<gene>
    <name evidence="1" type="ORF">HMPREF1991_01278</name>
</gene>
<protein>
    <submittedName>
        <fullName evidence="1">Uncharacterized protein</fullName>
    </submittedName>
</protein>
<name>A0A069QIS4_HOYLO</name>
<organism evidence="1 2">
    <name type="scientific">Hoylesella loescheii DSM 19665 = JCM 12249 = ATCC 15930</name>
    <dbReference type="NCBI Taxonomy" id="1122985"/>
    <lineage>
        <taxon>Bacteria</taxon>
        <taxon>Pseudomonadati</taxon>
        <taxon>Bacteroidota</taxon>
        <taxon>Bacteroidia</taxon>
        <taxon>Bacteroidales</taxon>
        <taxon>Prevotellaceae</taxon>
        <taxon>Hoylesella</taxon>
    </lineage>
</organism>